<dbReference type="RefSeq" id="WP_303733913.1">
    <property type="nucleotide sequence ID" value="NZ_CAKZHK010000006.1"/>
</dbReference>
<feature type="binding site" evidence="10">
    <location>
        <position position="15"/>
    </location>
    <ligand>
        <name>ATP</name>
        <dbReference type="ChEBI" id="CHEBI:30616"/>
    </ligand>
</feature>
<dbReference type="InterPro" id="IPR005999">
    <property type="entry name" value="Glycerol_kin"/>
</dbReference>
<comment type="catalytic activity">
    <reaction evidence="8 10">
        <text>glycerol + ATP = sn-glycerol 3-phosphate + ADP + H(+)</text>
        <dbReference type="Rhea" id="RHEA:21644"/>
        <dbReference type="ChEBI" id="CHEBI:15378"/>
        <dbReference type="ChEBI" id="CHEBI:17754"/>
        <dbReference type="ChEBI" id="CHEBI:30616"/>
        <dbReference type="ChEBI" id="CHEBI:57597"/>
        <dbReference type="ChEBI" id="CHEBI:456216"/>
        <dbReference type="EC" id="2.7.1.30"/>
    </reaction>
</comment>
<name>A0A2W5SV98_9CORY</name>
<dbReference type="SUPFAM" id="SSF53067">
    <property type="entry name" value="Actin-like ATPase domain"/>
    <property type="match status" value="2"/>
</dbReference>
<feature type="binding site" evidence="10">
    <location>
        <position position="318"/>
    </location>
    <ligand>
        <name>ADP</name>
        <dbReference type="ChEBI" id="CHEBI:456216"/>
    </ligand>
</feature>
<dbReference type="Pfam" id="PF00370">
    <property type="entry name" value="FGGY_N"/>
    <property type="match status" value="1"/>
</dbReference>
<feature type="binding site" evidence="10">
    <location>
        <position position="423"/>
    </location>
    <ligand>
        <name>ADP</name>
        <dbReference type="ChEBI" id="CHEBI:456216"/>
    </ligand>
</feature>
<keyword evidence="3 10" id="KW-0808">Transferase</keyword>
<feature type="binding site" evidence="10">
    <location>
        <position position="13"/>
    </location>
    <ligand>
        <name>ADP</name>
        <dbReference type="ChEBI" id="CHEBI:456216"/>
    </ligand>
</feature>
<dbReference type="EC" id="2.7.1.30" evidence="10"/>
<evidence type="ECO:0000256" key="1">
    <source>
        <dbReference type="ARBA" id="ARBA00005190"/>
    </source>
</evidence>
<evidence type="ECO:0000256" key="5">
    <source>
        <dbReference type="ARBA" id="ARBA00022777"/>
    </source>
</evidence>
<feature type="binding site" evidence="10">
    <location>
        <position position="318"/>
    </location>
    <ligand>
        <name>ATP</name>
        <dbReference type="ChEBI" id="CHEBI:30616"/>
    </ligand>
</feature>
<evidence type="ECO:0000313" key="14">
    <source>
        <dbReference type="EMBL" id="PZR06850.1"/>
    </source>
</evidence>
<feature type="binding site" evidence="10">
    <location>
        <position position="13"/>
    </location>
    <ligand>
        <name>ATP</name>
        <dbReference type="ChEBI" id="CHEBI:30616"/>
    </ligand>
</feature>
<dbReference type="FunFam" id="3.30.420.40:FF:000007">
    <property type="entry name" value="Glycerol kinase"/>
    <property type="match status" value="1"/>
</dbReference>
<dbReference type="GO" id="GO:0004370">
    <property type="term" value="F:glycerol kinase activity"/>
    <property type="evidence" value="ECO:0007669"/>
    <property type="project" value="UniProtKB-UniRule"/>
</dbReference>
<dbReference type="AlphaFoldDB" id="A0A2W5SV98"/>
<evidence type="ECO:0000256" key="9">
    <source>
        <dbReference type="ARBA" id="ARBA00054633"/>
    </source>
</evidence>
<accession>A0A2W5SV98</accession>
<evidence type="ECO:0000256" key="4">
    <source>
        <dbReference type="ARBA" id="ARBA00022741"/>
    </source>
</evidence>
<dbReference type="InterPro" id="IPR018484">
    <property type="entry name" value="FGGY_N"/>
</dbReference>
<dbReference type="PROSITE" id="PS00445">
    <property type="entry name" value="FGGY_KINASES_2"/>
    <property type="match status" value="1"/>
</dbReference>
<feature type="binding site" evidence="10">
    <location>
        <position position="322"/>
    </location>
    <ligand>
        <name>ATP</name>
        <dbReference type="ChEBI" id="CHEBI:30616"/>
    </ligand>
</feature>
<dbReference type="Gene3D" id="3.30.420.40">
    <property type="match status" value="2"/>
</dbReference>
<dbReference type="CDD" id="cd07769">
    <property type="entry name" value="ASKHA_NBD_FGGY_GK"/>
    <property type="match status" value="1"/>
</dbReference>
<feature type="binding site" evidence="10">
    <location>
        <position position="419"/>
    </location>
    <ligand>
        <name>ATP</name>
        <dbReference type="ChEBI" id="CHEBI:30616"/>
    </ligand>
</feature>
<dbReference type="InterPro" id="IPR043129">
    <property type="entry name" value="ATPase_NBD"/>
</dbReference>
<evidence type="ECO:0000256" key="7">
    <source>
        <dbReference type="ARBA" id="ARBA00022840"/>
    </source>
</evidence>
<evidence type="ECO:0000256" key="2">
    <source>
        <dbReference type="ARBA" id="ARBA00009156"/>
    </source>
</evidence>
<dbReference type="PIRSF" id="PIRSF000538">
    <property type="entry name" value="GlpK"/>
    <property type="match status" value="1"/>
</dbReference>
<dbReference type="InterPro" id="IPR000577">
    <property type="entry name" value="Carb_kinase_FGGY"/>
</dbReference>
<feature type="binding site" evidence="10">
    <location>
        <position position="13"/>
    </location>
    <ligand>
        <name>sn-glycerol 3-phosphate</name>
        <dbReference type="ChEBI" id="CHEBI:57597"/>
    </ligand>
</feature>
<feature type="binding site" evidence="10">
    <location>
        <position position="84"/>
    </location>
    <ligand>
        <name>glycerol</name>
        <dbReference type="ChEBI" id="CHEBI:17754"/>
    </ligand>
</feature>
<dbReference type="GO" id="GO:0006072">
    <property type="term" value="P:glycerol-3-phosphate metabolic process"/>
    <property type="evidence" value="ECO:0007669"/>
    <property type="project" value="InterPro"/>
</dbReference>
<evidence type="ECO:0000256" key="10">
    <source>
        <dbReference type="HAMAP-Rule" id="MF_00186"/>
    </source>
</evidence>
<dbReference type="PANTHER" id="PTHR10196">
    <property type="entry name" value="SUGAR KINASE"/>
    <property type="match status" value="1"/>
</dbReference>
<feature type="binding site" evidence="10">
    <location>
        <position position="83"/>
    </location>
    <ligand>
        <name>sn-glycerol 3-phosphate</name>
        <dbReference type="ChEBI" id="CHEBI:57597"/>
    </ligand>
</feature>
<keyword evidence="4 10" id="KW-0547">Nucleotide-binding</keyword>
<comment type="similarity">
    <text evidence="2 10 11">Belongs to the FGGY kinase family.</text>
</comment>
<dbReference type="GO" id="GO:0005524">
    <property type="term" value="F:ATP binding"/>
    <property type="evidence" value="ECO:0007669"/>
    <property type="project" value="UniProtKB-UniRule"/>
</dbReference>
<evidence type="ECO:0000256" key="8">
    <source>
        <dbReference type="ARBA" id="ARBA00052101"/>
    </source>
</evidence>
<feature type="binding site" evidence="10">
    <location>
        <position position="84"/>
    </location>
    <ligand>
        <name>sn-glycerol 3-phosphate</name>
        <dbReference type="ChEBI" id="CHEBI:57597"/>
    </ligand>
</feature>
<dbReference type="Pfam" id="PF02782">
    <property type="entry name" value="FGGY_C"/>
    <property type="match status" value="1"/>
</dbReference>
<comment type="pathway">
    <text evidence="1 10">Polyol metabolism; glycerol degradation via glycerol kinase pathway; sn-glycerol 3-phosphate from glycerol: step 1/1.</text>
</comment>
<feature type="binding site" evidence="10">
    <location>
        <position position="274"/>
    </location>
    <ligand>
        <name>ATP</name>
        <dbReference type="ChEBI" id="CHEBI:30616"/>
    </ligand>
</feature>
<dbReference type="PANTHER" id="PTHR10196:SF69">
    <property type="entry name" value="GLYCEROL KINASE"/>
    <property type="match status" value="1"/>
</dbReference>
<dbReference type="Proteomes" id="UP000249432">
    <property type="component" value="Unassembled WGS sequence"/>
</dbReference>
<sequence>MPEKYVAAIDQGTTSTRCILFRHDGSIATVAQFEHKQIFPKKGWVEHDANEIWNNTRRAVGEAMAELDISVNDVVSVGITNQRETTVVWDKNTGEPIYNAIVWQDTRTNDIAQRLAGDEGPDRWRKTTGVRLNSYPAGPKIMWILENVEGAREKAEKGDLLFGTIDTWLLWNLTGGVDGDNGNPALHVTDVTNASRTSLMDLKTLQWDEDLCKAMDIPQSMLPEIRPSIGDFRTVRARGSLAGVPIRGVLGDQQAAMFGQCCFGNGDAKNTYGTGLFMLLNTGAKPKWSDNGLITTVCYQIENQKPVYALEGSVAMGGSLVQWLRDNLQLIPNAPSVENMAKSVEDNGGVYFVPAFSGLFAPRWRPDARGAIVGLTRFANRNHLARAVLEATAYQTREVLDAMVTDSGVDINALKVDGGMVMNEFLMQFQSDIINTEVVRPKNIETTALGAAYAAGLSAGFWDSLNELKEQSTVDKVWKPKMGEDERKQLYSDWNRAVERTYNWEESTNEPS</sequence>
<evidence type="ECO:0000256" key="11">
    <source>
        <dbReference type="RuleBase" id="RU003733"/>
    </source>
</evidence>
<dbReference type="HAMAP" id="MF_00186">
    <property type="entry name" value="Glycerol_kin"/>
    <property type="match status" value="1"/>
</dbReference>
<evidence type="ECO:0000256" key="6">
    <source>
        <dbReference type="ARBA" id="ARBA00022798"/>
    </source>
</evidence>
<dbReference type="NCBIfam" id="TIGR01311">
    <property type="entry name" value="glycerol_kin"/>
    <property type="match status" value="1"/>
</dbReference>
<dbReference type="InterPro" id="IPR018483">
    <property type="entry name" value="Carb_kinase_FGGY_CS"/>
</dbReference>
<dbReference type="FunFam" id="3.30.420.40:FF:000008">
    <property type="entry name" value="Glycerol kinase"/>
    <property type="match status" value="1"/>
</dbReference>
<dbReference type="UniPathway" id="UPA00618">
    <property type="reaction ID" value="UER00672"/>
</dbReference>
<comment type="function">
    <text evidence="9 10">Key enzyme in the regulation of glycerol uptake and metabolism. Catalyzes the phosphorylation of glycerol to yield sn-glycerol 3-phosphate.</text>
</comment>
<feature type="binding site" evidence="10">
    <location>
        <position position="135"/>
    </location>
    <ligand>
        <name>glycerol</name>
        <dbReference type="ChEBI" id="CHEBI:17754"/>
    </ligand>
</feature>
<reference evidence="14 15" key="1">
    <citation type="submission" date="2017-08" db="EMBL/GenBank/DDBJ databases">
        <title>Infants hospitalized years apart are colonized by the same room-sourced microbial strains.</title>
        <authorList>
            <person name="Brooks B."/>
            <person name="Olm M.R."/>
            <person name="Firek B.A."/>
            <person name="Baker R."/>
            <person name="Thomas B.C."/>
            <person name="Morowitz M.J."/>
            <person name="Banfield J.F."/>
        </authorList>
    </citation>
    <scope>NUCLEOTIDE SEQUENCE [LARGE SCALE GENOMIC DNA]</scope>
    <source>
        <strain evidence="14">S2_003_000_R1_3</strain>
    </source>
</reference>
<evidence type="ECO:0000256" key="3">
    <source>
        <dbReference type="ARBA" id="ARBA00022679"/>
    </source>
</evidence>
<protein>
    <recommendedName>
        <fullName evidence="10">Glycerol kinase</fullName>
        <ecNumber evidence="10">2.7.1.30</ecNumber>
    </recommendedName>
    <alternativeName>
        <fullName evidence="10">ATP:glycerol 3-phosphotransferase</fullName>
    </alternativeName>
    <alternativeName>
        <fullName evidence="10">Glycerokinase</fullName>
        <shortName evidence="10">GK</shortName>
    </alternativeName>
</protein>
<feature type="binding site" evidence="10">
    <location>
        <position position="419"/>
    </location>
    <ligand>
        <name>ADP</name>
        <dbReference type="ChEBI" id="CHEBI:456216"/>
    </ligand>
</feature>
<feature type="binding site" evidence="10">
    <location>
        <position position="17"/>
    </location>
    <ligand>
        <name>ADP</name>
        <dbReference type="ChEBI" id="CHEBI:456216"/>
    </ligand>
</feature>
<evidence type="ECO:0000259" key="13">
    <source>
        <dbReference type="Pfam" id="PF02782"/>
    </source>
</evidence>
<dbReference type="EMBL" id="QFRA01000001">
    <property type="protein sequence ID" value="PZR06850.1"/>
    <property type="molecule type" value="Genomic_DNA"/>
</dbReference>
<comment type="caution">
    <text evidence="14">The sequence shown here is derived from an EMBL/GenBank/DDBJ whole genome shotgun (WGS) entry which is preliminary data.</text>
</comment>
<dbReference type="GO" id="GO:0019563">
    <property type="term" value="P:glycerol catabolic process"/>
    <property type="evidence" value="ECO:0007669"/>
    <property type="project" value="UniProtKB-UniRule"/>
</dbReference>
<feature type="binding site" evidence="10">
    <location>
        <position position="252"/>
    </location>
    <ligand>
        <name>glycerol</name>
        <dbReference type="ChEBI" id="CHEBI:17754"/>
    </ligand>
</feature>
<feature type="binding site" evidence="10">
    <location>
        <position position="83"/>
    </location>
    <ligand>
        <name>glycerol</name>
        <dbReference type="ChEBI" id="CHEBI:17754"/>
    </ligand>
</feature>
<keyword evidence="7 10" id="KW-0067">ATP-binding</keyword>
<gene>
    <name evidence="10 14" type="primary">glpK</name>
    <name evidence="14" type="ORF">DI525_00845</name>
</gene>
<proteinExistence type="inferred from homology"/>
<feature type="binding site" evidence="10">
    <location>
        <position position="274"/>
    </location>
    <ligand>
        <name>ADP</name>
        <dbReference type="ChEBI" id="CHEBI:456216"/>
    </ligand>
</feature>
<dbReference type="NCBIfam" id="NF000756">
    <property type="entry name" value="PRK00047.1"/>
    <property type="match status" value="1"/>
</dbReference>
<feature type="binding site" evidence="10">
    <location>
        <position position="135"/>
    </location>
    <ligand>
        <name>sn-glycerol 3-phosphate</name>
        <dbReference type="ChEBI" id="CHEBI:57597"/>
    </ligand>
</feature>
<feature type="binding site" evidence="10">
    <location>
        <position position="252"/>
    </location>
    <ligand>
        <name>sn-glycerol 3-phosphate</name>
        <dbReference type="ChEBI" id="CHEBI:57597"/>
    </ligand>
</feature>
<feature type="domain" description="Carbohydrate kinase FGGY C-terminal" evidence="13">
    <location>
        <begin position="269"/>
        <end position="458"/>
    </location>
</feature>
<feature type="binding site" evidence="10">
    <location>
        <position position="253"/>
    </location>
    <ligand>
        <name>glycerol</name>
        <dbReference type="ChEBI" id="CHEBI:17754"/>
    </ligand>
</feature>
<feature type="binding site" evidence="10">
    <location>
        <position position="14"/>
    </location>
    <ligand>
        <name>ATP</name>
        <dbReference type="ChEBI" id="CHEBI:30616"/>
    </ligand>
</feature>
<keyword evidence="6 10" id="KW-0319">Glycerol metabolism</keyword>
<dbReference type="InterPro" id="IPR018485">
    <property type="entry name" value="FGGY_C"/>
</dbReference>
<comment type="activity regulation">
    <text evidence="10">Inhibited by fructose 1,6-bisphosphate (FBP).</text>
</comment>
<keyword evidence="5 10" id="KW-0418">Kinase</keyword>
<dbReference type="GO" id="GO:0005829">
    <property type="term" value="C:cytosol"/>
    <property type="evidence" value="ECO:0007669"/>
    <property type="project" value="TreeGrafter"/>
</dbReference>
<organism evidence="14 15">
    <name type="scientific">Corynebacterium kroppenstedtii</name>
    <dbReference type="NCBI Taxonomy" id="161879"/>
    <lineage>
        <taxon>Bacteria</taxon>
        <taxon>Bacillati</taxon>
        <taxon>Actinomycetota</taxon>
        <taxon>Actinomycetes</taxon>
        <taxon>Mycobacteriales</taxon>
        <taxon>Corynebacteriaceae</taxon>
        <taxon>Corynebacterium</taxon>
    </lineage>
</organism>
<evidence type="ECO:0000259" key="12">
    <source>
        <dbReference type="Pfam" id="PF00370"/>
    </source>
</evidence>
<feature type="domain" description="Carbohydrate kinase FGGY N-terminal" evidence="12">
    <location>
        <begin position="5"/>
        <end position="259"/>
    </location>
</feature>
<evidence type="ECO:0000313" key="15">
    <source>
        <dbReference type="Proteomes" id="UP000249432"/>
    </source>
</evidence>